<evidence type="ECO:0000256" key="4">
    <source>
        <dbReference type="ARBA" id="ARBA00023125"/>
    </source>
</evidence>
<dbReference type="OrthoDB" id="2193595at2759"/>
<keyword evidence="1" id="KW-0479">Metal-binding</keyword>
<dbReference type="SUPFAM" id="SSF46689">
    <property type="entry name" value="Homeodomain-like"/>
    <property type="match status" value="1"/>
</dbReference>
<feature type="compositionally biased region" description="Polar residues" evidence="6">
    <location>
        <begin position="177"/>
        <end position="189"/>
    </location>
</feature>
<dbReference type="Gene3D" id="1.10.10.60">
    <property type="entry name" value="Homeodomain-like"/>
    <property type="match status" value="1"/>
</dbReference>
<keyword evidence="5" id="KW-0539">Nucleus</keyword>
<dbReference type="GO" id="GO:0005654">
    <property type="term" value="C:nucleoplasm"/>
    <property type="evidence" value="ECO:0007669"/>
    <property type="project" value="TreeGrafter"/>
</dbReference>
<dbReference type="AlphaFoldDB" id="A0A448Z6P5"/>
<feature type="compositionally biased region" description="Acidic residues" evidence="6">
    <location>
        <begin position="197"/>
        <end position="206"/>
    </location>
</feature>
<feature type="compositionally biased region" description="Basic and acidic residues" evidence="6">
    <location>
        <begin position="207"/>
        <end position="219"/>
    </location>
</feature>
<feature type="domain" description="SANT" evidence="7">
    <location>
        <begin position="272"/>
        <end position="323"/>
    </location>
</feature>
<dbReference type="PROSITE" id="PS51293">
    <property type="entry name" value="SANT"/>
    <property type="match status" value="1"/>
</dbReference>
<protein>
    <recommendedName>
        <fullName evidence="7">SANT domain-containing protein</fullName>
    </recommendedName>
</protein>
<feature type="compositionally biased region" description="Low complexity" evidence="6">
    <location>
        <begin position="91"/>
        <end position="101"/>
    </location>
</feature>
<name>A0A448Z6P5_9STRA</name>
<evidence type="ECO:0000256" key="1">
    <source>
        <dbReference type="ARBA" id="ARBA00022723"/>
    </source>
</evidence>
<keyword evidence="3" id="KW-0862">Zinc</keyword>
<evidence type="ECO:0000313" key="8">
    <source>
        <dbReference type="EMBL" id="VEU37712.1"/>
    </source>
</evidence>
<dbReference type="InterPro" id="IPR017884">
    <property type="entry name" value="SANT_dom"/>
</dbReference>
<dbReference type="InterPro" id="IPR009057">
    <property type="entry name" value="Homeodomain-like_sf"/>
</dbReference>
<evidence type="ECO:0000259" key="7">
    <source>
        <dbReference type="PROSITE" id="PS51293"/>
    </source>
</evidence>
<dbReference type="Proteomes" id="UP000291116">
    <property type="component" value="Unassembled WGS sequence"/>
</dbReference>
<dbReference type="FunFam" id="1.10.10.60:FF:000012">
    <property type="entry name" value="Metastasis-associated 1 family, member 3"/>
    <property type="match status" value="1"/>
</dbReference>
<keyword evidence="9" id="KW-1185">Reference proteome</keyword>
<gene>
    <name evidence="8" type="ORF">PSNMU_V1.4_AUG-EV-PASAV3_0045390</name>
</gene>
<dbReference type="PANTHER" id="PTHR10865">
    <property type="entry name" value="METASTASIS-ASSOCIATED PROTEIN AND MESODERM INDUCTION EARLY RESPONSE PROTEIN"/>
    <property type="match status" value="1"/>
</dbReference>
<sequence>MSSDEPVADVAVGSANRSSKRSLETDLGETKDSKTGNPSSQDIQAVNKNNGDVEDAENPSKRVKVEEHQIASEGATANGDKTSSPAVPKDPTTSSPSLPTSHSDKNERGNNGADSGSKNDTATAVNSESSSQREKTSSCGDNDNGTNTSTTADADADADADAGTDTAAQDRKPQPSPAITRSRSLSTENNRGKEAGDTQEGEEDAEDSKPPAKPNERWRVHQMAEDYTTLVGRMMYPVTQFNNYGYDPLMRQYPMEKISLLSFIQSPLRRPTIIEKWSPYEIAVFEGSLFHYGKEFREVSKQIGTKTTREVIDFYYIWKKTGHYKKWKEQFISDEDLLYDYHVPVKKPKR</sequence>
<proteinExistence type="predicted"/>
<evidence type="ECO:0000256" key="5">
    <source>
        <dbReference type="ARBA" id="ARBA00023242"/>
    </source>
</evidence>
<evidence type="ECO:0000256" key="2">
    <source>
        <dbReference type="ARBA" id="ARBA00022771"/>
    </source>
</evidence>
<feature type="compositionally biased region" description="Low complexity" evidence="6">
    <location>
        <begin position="137"/>
        <end position="153"/>
    </location>
</feature>
<feature type="compositionally biased region" description="Basic and acidic residues" evidence="6">
    <location>
        <begin position="58"/>
        <end position="70"/>
    </location>
</feature>
<keyword evidence="2" id="KW-0863">Zinc-finger</keyword>
<organism evidence="8 9">
    <name type="scientific">Pseudo-nitzschia multistriata</name>
    <dbReference type="NCBI Taxonomy" id="183589"/>
    <lineage>
        <taxon>Eukaryota</taxon>
        <taxon>Sar</taxon>
        <taxon>Stramenopiles</taxon>
        <taxon>Ochrophyta</taxon>
        <taxon>Bacillariophyta</taxon>
        <taxon>Bacillariophyceae</taxon>
        <taxon>Bacillariophycidae</taxon>
        <taxon>Bacillariales</taxon>
        <taxon>Bacillariaceae</taxon>
        <taxon>Pseudo-nitzschia</taxon>
    </lineage>
</organism>
<accession>A0A448Z6P5</accession>
<dbReference type="GO" id="GO:0042826">
    <property type="term" value="F:histone deacetylase binding"/>
    <property type="evidence" value="ECO:0007669"/>
    <property type="project" value="TreeGrafter"/>
</dbReference>
<dbReference type="InterPro" id="IPR040138">
    <property type="entry name" value="MIER/MTA"/>
</dbReference>
<feature type="compositionally biased region" description="Basic and acidic residues" evidence="6">
    <location>
        <begin position="21"/>
        <end position="34"/>
    </location>
</feature>
<feature type="region of interest" description="Disordered" evidence="6">
    <location>
        <begin position="1"/>
        <end position="219"/>
    </location>
</feature>
<dbReference type="GO" id="GO:0003677">
    <property type="term" value="F:DNA binding"/>
    <property type="evidence" value="ECO:0007669"/>
    <property type="project" value="UniProtKB-KW"/>
</dbReference>
<dbReference type="PANTHER" id="PTHR10865:SF28">
    <property type="entry name" value="ELM2 DOMAIN-CONTAINING PROTEIN"/>
    <property type="match status" value="1"/>
</dbReference>
<keyword evidence="4" id="KW-0238">DNA-binding</keyword>
<evidence type="ECO:0000313" key="9">
    <source>
        <dbReference type="Proteomes" id="UP000291116"/>
    </source>
</evidence>
<dbReference type="GO" id="GO:0000122">
    <property type="term" value="P:negative regulation of transcription by RNA polymerase II"/>
    <property type="evidence" value="ECO:0007669"/>
    <property type="project" value="TreeGrafter"/>
</dbReference>
<feature type="compositionally biased region" description="Polar residues" evidence="6">
    <location>
        <begin position="112"/>
        <end position="126"/>
    </location>
</feature>
<feature type="compositionally biased region" description="Polar residues" evidence="6">
    <location>
        <begin position="35"/>
        <end position="50"/>
    </location>
</feature>
<evidence type="ECO:0000256" key="3">
    <source>
        <dbReference type="ARBA" id="ARBA00022833"/>
    </source>
</evidence>
<reference evidence="8 9" key="1">
    <citation type="submission" date="2019-01" db="EMBL/GenBank/DDBJ databases">
        <authorList>
            <person name="Ferrante I. M."/>
        </authorList>
    </citation>
    <scope>NUCLEOTIDE SEQUENCE [LARGE SCALE GENOMIC DNA]</scope>
    <source>
        <strain evidence="8 9">B856</strain>
    </source>
</reference>
<dbReference type="GO" id="GO:0008270">
    <property type="term" value="F:zinc ion binding"/>
    <property type="evidence" value="ECO:0007669"/>
    <property type="project" value="UniProtKB-KW"/>
</dbReference>
<dbReference type="EMBL" id="CAACVS010000137">
    <property type="protein sequence ID" value="VEU37712.1"/>
    <property type="molecule type" value="Genomic_DNA"/>
</dbReference>
<dbReference type="GO" id="GO:0003714">
    <property type="term" value="F:transcription corepressor activity"/>
    <property type="evidence" value="ECO:0007669"/>
    <property type="project" value="TreeGrafter"/>
</dbReference>
<evidence type="ECO:0000256" key="6">
    <source>
        <dbReference type="SAM" id="MobiDB-lite"/>
    </source>
</evidence>